<protein>
    <submittedName>
        <fullName evidence="2">Putative exonuclease VIII</fullName>
    </submittedName>
</protein>
<keyword evidence="3" id="KW-1185">Reference proteome</keyword>
<dbReference type="InterPro" id="IPR011604">
    <property type="entry name" value="PDDEXK-like_dom_sf"/>
</dbReference>
<dbReference type="Gene3D" id="3.90.320.10">
    <property type="match status" value="1"/>
</dbReference>
<feature type="domain" description="Putative exodeoxyribonuclease 8 PDDEXK-like" evidence="1">
    <location>
        <begin position="13"/>
        <end position="240"/>
    </location>
</feature>
<dbReference type="Pfam" id="PF12684">
    <property type="entry name" value="DUF3799"/>
    <property type="match status" value="1"/>
</dbReference>
<sequence>MTNSEYHASPEISNSDLKLFAESPRKLELKKLGELEQEQTQALALGSALHKLVLERESFASEYAVLENCDRRTKAGKAYYDEFCQKNAGKEILSADVFAQICAMEQSIYSIPRVRELLSSGVAEKPFFAELNGVKCKCKVDFLSTSTNALIDVKTTSSLKDFKRAMGAFGYFTQASFYADILEKNGIQIDSVFFIVVEKTAPFLTGIFRIDYADLDGGREIYSKRLQKLKFCRENGFYPPLYENIALNYNGDFIYEMELVVKPSFYDIERG</sequence>
<dbReference type="GO" id="GO:0004527">
    <property type="term" value="F:exonuclease activity"/>
    <property type="evidence" value="ECO:0007669"/>
    <property type="project" value="UniProtKB-KW"/>
</dbReference>
<dbReference type="AlphaFoldDB" id="A0A7H9CND5"/>
<dbReference type="KEGG" id="cinf:CINF_1268"/>
<keyword evidence="2" id="KW-0269">Exonuclease</keyword>
<keyword evidence="2" id="KW-0540">Nuclease</keyword>
<name>A0A7H9CND5_9BACT</name>
<dbReference type="Proteomes" id="UP000509414">
    <property type="component" value="Chromosome"/>
</dbReference>
<gene>
    <name evidence="2" type="ORF">CINF_1268</name>
</gene>
<dbReference type="EMBL" id="CP049075">
    <property type="protein sequence ID" value="QLI05754.1"/>
    <property type="molecule type" value="Genomic_DNA"/>
</dbReference>
<evidence type="ECO:0000313" key="2">
    <source>
        <dbReference type="EMBL" id="QLI05754.1"/>
    </source>
</evidence>
<proteinExistence type="predicted"/>
<dbReference type="InterPro" id="IPR024432">
    <property type="entry name" value="Put_RecE_PDDEXK-like_dom"/>
</dbReference>
<organism evidence="2 3">
    <name type="scientific">Candidatus Campylobacter infans</name>
    <dbReference type="NCBI Taxonomy" id="2561898"/>
    <lineage>
        <taxon>Bacteria</taxon>
        <taxon>Pseudomonadati</taxon>
        <taxon>Campylobacterota</taxon>
        <taxon>Epsilonproteobacteria</taxon>
        <taxon>Campylobacterales</taxon>
        <taxon>Campylobacteraceae</taxon>
        <taxon>Campylobacter</taxon>
    </lineage>
</organism>
<keyword evidence="2" id="KW-0378">Hydrolase</keyword>
<dbReference type="RefSeq" id="WP_179974931.1">
    <property type="nucleotide sequence ID" value="NZ_CP049075.1"/>
</dbReference>
<accession>A0A7H9CND5</accession>
<reference evidence="2 3" key="1">
    <citation type="submission" date="2020-02" db="EMBL/GenBank/DDBJ databases">
        <title>Complete genome sequence of the novel Campylobacter species Candidatus Campylobacter infans.</title>
        <authorList>
            <person name="Duim B."/>
            <person name="Zomer A."/>
            <person name="van der Graaf L."/>
            <person name="Wagenaar J."/>
        </authorList>
    </citation>
    <scope>NUCLEOTIDE SEQUENCE [LARGE SCALE GENOMIC DNA]</scope>
    <source>
        <strain evidence="2 3">19S00001</strain>
    </source>
</reference>
<evidence type="ECO:0000313" key="3">
    <source>
        <dbReference type="Proteomes" id="UP000509414"/>
    </source>
</evidence>
<evidence type="ECO:0000259" key="1">
    <source>
        <dbReference type="Pfam" id="PF12684"/>
    </source>
</evidence>